<sequence>MTTTSKFATANHLWRFSECADEKGNRAKLVIDFLSRGSKAAFPLILELSDCQRPKAVMDKLIDRGADIDPDIDADLLATLIKRPALLQGSYYTKAGFHERFFIANGIAYGEVPENWVVDPNMRDDLANKYGSKGSLKEWKKYVAKPADKSDFVMFAILLAFAATLQRIVFGETTEGVLFNLAGGSSRGKTTALMAAQSTMGIGTNLAVFDQTPRRLAEHAAASSDTLILYDDSDRASSRAGFSKDFVGALHMLTSGEARKYSGTVKEQFPDLHWTFMALIGSRTTLEQLAADHGHRREDHERVRALDLIVPPPEKGGIWTDLDEHDDARDLSDQLKASSAEFYGTVFPVWLKHIVANDHVARSAKELVDWYVDQFGLDQTDHLGHRIAKKFGLILAAGILAKEHKLLDWGRNTILGVVDAMHRNALQTLHSEKLLVQKGLVRLRDLANVPSSRVVKGTLKCDAGAEPTEFVKEKNARRCLYITKDRLSQLFPTKAALDAALLELQQDGAYQKPKKGPITKLLKCFIGGKAKKRRYVKIDADKLLKVSSEEND</sequence>
<protein>
    <submittedName>
        <fullName evidence="2">DUF927 domain-containing protein</fullName>
    </submittedName>
</protein>
<comment type="caution">
    <text evidence="2">The sequence shown here is derived from an EMBL/GenBank/DDBJ whole genome shotgun (WGS) entry which is preliminary data.</text>
</comment>
<reference evidence="2" key="1">
    <citation type="submission" date="2021-01" db="EMBL/GenBank/DDBJ databases">
        <title>Diatom-associated Roseobacters Show Island Model of Population Structure.</title>
        <authorList>
            <person name="Qu L."/>
            <person name="Feng X."/>
            <person name="Chen Y."/>
            <person name="Li L."/>
            <person name="Wang X."/>
            <person name="Hu Z."/>
            <person name="Wang H."/>
            <person name="Luo H."/>
        </authorList>
    </citation>
    <scope>NUCLEOTIDE SEQUENCE</scope>
    <source>
        <strain evidence="2">SM26-45</strain>
    </source>
</reference>
<organism evidence="2 3">
    <name type="scientific">Pseudosulfitobacter pseudonitzschiae</name>
    <dbReference type="NCBI Taxonomy" id="1402135"/>
    <lineage>
        <taxon>Bacteria</taxon>
        <taxon>Pseudomonadati</taxon>
        <taxon>Pseudomonadota</taxon>
        <taxon>Alphaproteobacteria</taxon>
        <taxon>Rhodobacterales</taxon>
        <taxon>Roseobacteraceae</taxon>
        <taxon>Pseudosulfitobacter</taxon>
    </lineage>
</organism>
<proteinExistence type="predicted"/>
<dbReference type="InterPro" id="IPR009270">
    <property type="entry name" value="DUF927"/>
</dbReference>
<dbReference type="Pfam" id="PF06048">
    <property type="entry name" value="DUF927"/>
    <property type="match status" value="1"/>
</dbReference>
<evidence type="ECO:0000313" key="2">
    <source>
        <dbReference type="EMBL" id="MBM2356632.1"/>
    </source>
</evidence>
<dbReference type="EMBL" id="JAFBWN010000018">
    <property type="protein sequence ID" value="MBM2356632.1"/>
    <property type="molecule type" value="Genomic_DNA"/>
</dbReference>
<name>A0A9Q2P577_9RHOB</name>
<dbReference type="Proteomes" id="UP000809337">
    <property type="component" value="Unassembled WGS sequence"/>
</dbReference>
<feature type="domain" description="DUF927" evidence="1">
    <location>
        <begin position="54"/>
        <end position="261"/>
    </location>
</feature>
<accession>A0A9Q2P577</accession>
<evidence type="ECO:0000313" key="3">
    <source>
        <dbReference type="Proteomes" id="UP000809337"/>
    </source>
</evidence>
<evidence type="ECO:0000259" key="1">
    <source>
        <dbReference type="Pfam" id="PF06048"/>
    </source>
</evidence>
<gene>
    <name evidence="2" type="ORF">JQX14_18920</name>
</gene>
<dbReference type="RefSeq" id="WP_231036718.1">
    <property type="nucleotide sequence ID" value="NZ_JAJNGX010000068.1"/>
</dbReference>
<dbReference type="AlphaFoldDB" id="A0A9Q2P577"/>